<gene>
    <name evidence="5" type="ORF">HNQ61_002340</name>
</gene>
<evidence type="ECO:0000256" key="3">
    <source>
        <dbReference type="ARBA" id="ARBA00022840"/>
    </source>
</evidence>
<dbReference type="InterPro" id="IPR027417">
    <property type="entry name" value="P-loop_NTPase"/>
</dbReference>
<dbReference type="InterPro" id="IPR003593">
    <property type="entry name" value="AAA+_ATPase"/>
</dbReference>
<protein>
    <submittedName>
        <fullName evidence="5">Polar amino acid transport system ATP-binding protein/sulfate transport system ATP-binding protein</fullName>
    </submittedName>
</protein>
<dbReference type="Pfam" id="PF00005">
    <property type="entry name" value="ABC_tran"/>
    <property type="match status" value="1"/>
</dbReference>
<evidence type="ECO:0000313" key="5">
    <source>
        <dbReference type="EMBL" id="MBB6070719.1"/>
    </source>
</evidence>
<evidence type="ECO:0000313" key="6">
    <source>
        <dbReference type="Proteomes" id="UP000582837"/>
    </source>
</evidence>
<dbReference type="PANTHER" id="PTHR42788:SF2">
    <property type="entry name" value="ABC TRANSPORTER ATP-BINDING PROTEIN"/>
    <property type="match status" value="1"/>
</dbReference>
<evidence type="ECO:0000256" key="2">
    <source>
        <dbReference type="ARBA" id="ARBA00022741"/>
    </source>
</evidence>
<keyword evidence="3 5" id="KW-0067">ATP-binding</keyword>
<dbReference type="PROSITE" id="PS50893">
    <property type="entry name" value="ABC_TRANSPORTER_2"/>
    <property type="match status" value="1"/>
</dbReference>
<proteinExistence type="predicted"/>
<dbReference type="RefSeq" id="WP_170034611.1">
    <property type="nucleotide sequence ID" value="NZ_JABDTL010000001.1"/>
</dbReference>
<dbReference type="PANTHER" id="PTHR42788">
    <property type="entry name" value="TAURINE IMPORT ATP-BINDING PROTEIN-RELATED"/>
    <property type="match status" value="1"/>
</dbReference>
<dbReference type="SMART" id="SM00382">
    <property type="entry name" value="AAA"/>
    <property type="match status" value="1"/>
</dbReference>
<organism evidence="5 6">
    <name type="scientific">Longimicrobium terrae</name>
    <dbReference type="NCBI Taxonomy" id="1639882"/>
    <lineage>
        <taxon>Bacteria</taxon>
        <taxon>Pseudomonadati</taxon>
        <taxon>Gemmatimonadota</taxon>
        <taxon>Longimicrobiia</taxon>
        <taxon>Longimicrobiales</taxon>
        <taxon>Longimicrobiaceae</taxon>
        <taxon>Longimicrobium</taxon>
    </lineage>
</organism>
<name>A0A841GYC1_9BACT</name>
<dbReference type="Gene3D" id="3.40.50.300">
    <property type="entry name" value="P-loop containing nucleotide triphosphate hydrolases"/>
    <property type="match status" value="1"/>
</dbReference>
<dbReference type="PROSITE" id="PS00211">
    <property type="entry name" value="ABC_TRANSPORTER_1"/>
    <property type="match status" value="1"/>
</dbReference>
<dbReference type="SUPFAM" id="SSF52540">
    <property type="entry name" value="P-loop containing nucleoside triphosphate hydrolases"/>
    <property type="match status" value="1"/>
</dbReference>
<accession>A0A841GYC1</accession>
<evidence type="ECO:0000256" key="1">
    <source>
        <dbReference type="ARBA" id="ARBA00022448"/>
    </source>
</evidence>
<dbReference type="GO" id="GO:0016887">
    <property type="term" value="F:ATP hydrolysis activity"/>
    <property type="evidence" value="ECO:0007669"/>
    <property type="project" value="InterPro"/>
</dbReference>
<dbReference type="Proteomes" id="UP000582837">
    <property type="component" value="Unassembled WGS sequence"/>
</dbReference>
<dbReference type="EMBL" id="JACHIA010000005">
    <property type="protein sequence ID" value="MBB6070719.1"/>
    <property type="molecule type" value="Genomic_DNA"/>
</dbReference>
<comment type="caution">
    <text evidence="5">The sequence shown here is derived from an EMBL/GenBank/DDBJ whole genome shotgun (WGS) entry which is preliminary data.</text>
</comment>
<feature type="domain" description="ABC transporter" evidence="4">
    <location>
        <begin position="14"/>
        <end position="250"/>
    </location>
</feature>
<dbReference type="InterPro" id="IPR050166">
    <property type="entry name" value="ABC_transporter_ATP-bind"/>
</dbReference>
<evidence type="ECO:0000259" key="4">
    <source>
        <dbReference type="PROSITE" id="PS50893"/>
    </source>
</evidence>
<keyword evidence="6" id="KW-1185">Reference proteome</keyword>
<sequence>MSSEFQFERTGVLLELQNVSVTRGGVPVLRDLNATVRDVVRPGMSQGQVVGLLGPSGIGKTTLFHVLAGLLKPDSGSVKVGAEGKPASPGLVGVVAQNYVLFEHRSVLGNLVIAAKQAGMTGEQARAASLKYLERFGLAAHAEKYPMQLSGGQRQRVAIAQQLLCSELYLVMDEPFSGLDVIQQENVQRLIQEVSQTHEHNTLILVTHDVSAAVAVCDTIWLMGRERDAAGAVIPGARIMEEIDLLERDLAWHPDIRTRPGYIELVNEIKGKFAVL</sequence>
<dbReference type="AlphaFoldDB" id="A0A841GYC1"/>
<keyword evidence="2" id="KW-0547">Nucleotide-binding</keyword>
<dbReference type="InterPro" id="IPR017871">
    <property type="entry name" value="ABC_transporter-like_CS"/>
</dbReference>
<dbReference type="GO" id="GO:0005524">
    <property type="term" value="F:ATP binding"/>
    <property type="evidence" value="ECO:0007669"/>
    <property type="project" value="UniProtKB-KW"/>
</dbReference>
<keyword evidence="1" id="KW-0813">Transport</keyword>
<dbReference type="InterPro" id="IPR003439">
    <property type="entry name" value="ABC_transporter-like_ATP-bd"/>
</dbReference>
<reference evidence="5 6" key="1">
    <citation type="submission" date="2020-08" db="EMBL/GenBank/DDBJ databases">
        <title>Genomic Encyclopedia of Type Strains, Phase IV (KMG-IV): sequencing the most valuable type-strain genomes for metagenomic binning, comparative biology and taxonomic classification.</title>
        <authorList>
            <person name="Goeker M."/>
        </authorList>
    </citation>
    <scope>NUCLEOTIDE SEQUENCE [LARGE SCALE GENOMIC DNA]</scope>
    <source>
        <strain evidence="5 6">DSM 29007</strain>
    </source>
</reference>